<keyword evidence="4 9" id="KW-0675">Receptor</keyword>
<dbReference type="InterPro" id="IPR000536">
    <property type="entry name" value="Nucl_hrmn_rcpt_lig-bd"/>
</dbReference>
<dbReference type="Pfam" id="PF00104">
    <property type="entry name" value="Hormone_recep"/>
    <property type="match status" value="1"/>
</dbReference>
<feature type="domain" description="NR LBD" evidence="7">
    <location>
        <begin position="1"/>
        <end position="124"/>
    </location>
</feature>
<dbReference type="Proteomes" id="UP000694891">
    <property type="component" value="Unplaced"/>
</dbReference>
<dbReference type="AlphaFoldDB" id="A0A9Y4NG58"/>
<dbReference type="InterPro" id="IPR035500">
    <property type="entry name" value="NHR-like_dom_sf"/>
</dbReference>
<sequence length="143" mass="16476">MTVAQSGLSARKQTDKASMLTGTLIYLRCFCLCWFVCVCTVPKDGLKSQAVFDEIRMTYIKELGKAIVKREENASQNWQRFYQLTKLLDSMQEMVEGLLQICFYTFVNKTLSVEFPEMLAEIITNQIPKFKDGSVKPLLFHQK</sequence>
<reference evidence="9" key="1">
    <citation type="submission" date="2025-08" db="UniProtKB">
        <authorList>
            <consortium name="RefSeq"/>
        </authorList>
    </citation>
    <scope>IDENTIFICATION</scope>
</reference>
<evidence type="ECO:0000313" key="8">
    <source>
        <dbReference type="Proteomes" id="UP000694891"/>
    </source>
</evidence>
<keyword evidence="2" id="KW-0238">DNA-binding</keyword>
<gene>
    <name evidence="9" type="primary">LOC103369649</name>
</gene>
<keyword evidence="8" id="KW-1185">Reference proteome</keyword>
<evidence type="ECO:0000256" key="3">
    <source>
        <dbReference type="ARBA" id="ARBA00023163"/>
    </source>
</evidence>
<protein>
    <submittedName>
        <fullName evidence="9">Glucocorticoid receptor</fullName>
    </submittedName>
</protein>
<accession>A0A9Y4NG58</accession>
<evidence type="ECO:0000256" key="5">
    <source>
        <dbReference type="ARBA" id="ARBA00023242"/>
    </source>
</evidence>
<evidence type="ECO:0000313" key="9">
    <source>
        <dbReference type="RefSeq" id="XP_008296640.1"/>
    </source>
</evidence>
<keyword evidence="6" id="KW-0472">Membrane</keyword>
<dbReference type="InterPro" id="IPR050200">
    <property type="entry name" value="Nuclear_hormone_rcpt_NR3"/>
</dbReference>
<dbReference type="GO" id="GO:0042562">
    <property type="term" value="F:hormone binding"/>
    <property type="evidence" value="ECO:0007669"/>
    <property type="project" value="UniProtKB-ARBA"/>
</dbReference>
<evidence type="ECO:0000259" key="7">
    <source>
        <dbReference type="PROSITE" id="PS51843"/>
    </source>
</evidence>
<dbReference type="PROSITE" id="PS51843">
    <property type="entry name" value="NR_LBD"/>
    <property type="match status" value="1"/>
</dbReference>
<keyword evidence="1" id="KW-0805">Transcription regulation</keyword>
<feature type="transmembrane region" description="Helical" evidence="6">
    <location>
        <begin position="20"/>
        <end position="41"/>
    </location>
</feature>
<keyword evidence="6" id="KW-0812">Transmembrane</keyword>
<evidence type="ECO:0000256" key="1">
    <source>
        <dbReference type="ARBA" id="ARBA00023015"/>
    </source>
</evidence>
<dbReference type="Gene3D" id="1.10.565.10">
    <property type="entry name" value="Retinoid X Receptor"/>
    <property type="match status" value="1"/>
</dbReference>
<dbReference type="PANTHER" id="PTHR48092">
    <property type="entry name" value="KNIRPS-RELATED PROTEIN-RELATED"/>
    <property type="match status" value="1"/>
</dbReference>
<dbReference type="GO" id="GO:0003677">
    <property type="term" value="F:DNA binding"/>
    <property type="evidence" value="ECO:0007669"/>
    <property type="project" value="UniProtKB-KW"/>
</dbReference>
<dbReference type="RefSeq" id="XP_008296640.1">
    <property type="nucleotide sequence ID" value="XM_008298418.1"/>
</dbReference>
<name>A0A9Y4NG58_9TELE</name>
<dbReference type="SUPFAM" id="SSF48508">
    <property type="entry name" value="Nuclear receptor ligand-binding domain"/>
    <property type="match status" value="1"/>
</dbReference>
<evidence type="ECO:0000256" key="2">
    <source>
        <dbReference type="ARBA" id="ARBA00023125"/>
    </source>
</evidence>
<proteinExistence type="predicted"/>
<organism evidence="8 9">
    <name type="scientific">Stegastes partitus</name>
    <name type="common">bicolor damselfish</name>
    <dbReference type="NCBI Taxonomy" id="144197"/>
    <lineage>
        <taxon>Eukaryota</taxon>
        <taxon>Metazoa</taxon>
        <taxon>Chordata</taxon>
        <taxon>Craniata</taxon>
        <taxon>Vertebrata</taxon>
        <taxon>Euteleostomi</taxon>
        <taxon>Actinopterygii</taxon>
        <taxon>Neopterygii</taxon>
        <taxon>Teleostei</taxon>
        <taxon>Neoteleostei</taxon>
        <taxon>Acanthomorphata</taxon>
        <taxon>Ovalentaria</taxon>
        <taxon>Pomacentridae</taxon>
        <taxon>Stegastes</taxon>
    </lineage>
</organism>
<evidence type="ECO:0000256" key="4">
    <source>
        <dbReference type="ARBA" id="ARBA00023170"/>
    </source>
</evidence>
<keyword evidence="3" id="KW-0804">Transcription</keyword>
<keyword evidence="5" id="KW-0539">Nucleus</keyword>
<dbReference type="GO" id="GO:0033993">
    <property type="term" value="P:response to lipid"/>
    <property type="evidence" value="ECO:0007669"/>
    <property type="project" value="UniProtKB-ARBA"/>
</dbReference>
<evidence type="ECO:0000256" key="6">
    <source>
        <dbReference type="SAM" id="Phobius"/>
    </source>
</evidence>
<keyword evidence="6" id="KW-1133">Transmembrane helix</keyword>